<evidence type="ECO:0000313" key="4">
    <source>
        <dbReference type="Proteomes" id="UP001165145"/>
    </source>
</evidence>
<dbReference type="AlphaFoldDB" id="A0AAI9PDF3"/>
<dbReference type="EMBL" id="BSRL01000001">
    <property type="protein sequence ID" value="GLV68403.1"/>
    <property type="molecule type" value="Genomic_DNA"/>
</dbReference>
<protein>
    <submittedName>
        <fullName evidence="2">Terminase</fullName>
    </submittedName>
</protein>
<evidence type="ECO:0000313" key="1">
    <source>
        <dbReference type="EMBL" id="GKX46099.1"/>
    </source>
</evidence>
<organism evidence="2 4">
    <name type="scientific">Pectobacterium carotovorum subsp. carotovorum</name>
    <name type="common">Erwinia carotovora subsp. carotovora</name>
    <dbReference type="NCBI Taxonomy" id="555"/>
    <lineage>
        <taxon>Bacteria</taxon>
        <taxon>Pseudomonadati</taxon>
        <taxon>Pseudomonadota</taxon>
        <taxon>Gammaproteobacteria</taxon>
        <taxon>Enterobacterales</taxon>
        <taxon>Pectobacteriaceae</taxon>
        <taxon>Pectobacterium</taxon>
    </lineage>
</organism>
<dbReference type="Proteomes" id="UP001058167">
    <property type="component" value="Unassembled WGS sequence"/>
</dbReference>
<dbReference type="Pfam" id="PF07278">
    <property type="entry name" value="DUF1441"/>
    <property type="match status" value="1"/>
</dbReference>
<dbReference type="EMBL" id="BRLF01000001">
    <property type="protein sequence ID" value="GKX46099.1"/>
    <property type="molecule type" value="Genomic_DNA"/>
</dbReference>
<name>A0AAI9PDF3_PECCC</name>
<reference evidence="2" key="2">
    <citation type="submission" date="2023-02" db="EMBL/GenBank/DDBJ databases">
        <title>Pectobacterium carotovorum subsp. carotovorum NBRC 12380.</title>
        <authorList>
            <person name="Ichikawa N."/>
            <person name="Sato H."/>
            <person name="Tonouchi N."/>
        </authorList>
    </citation>
    <scope>NUCLEOTIDE SEQUENCE</scope>
    <source>
        <strain evidence="2">NBRC 12380</strain>
    </source>
</reference>
<dbReference type="InterPro" id="IPR009901">
    <property type="entry name" value="Phage_VT1-Sakai_H0025"/>
</dbReference>
<evidence type="ECO:0000313" key="2">
    <source>
        <dbReference type="EMBL" id="GLV68403.1"/>
    </source>
</evidence>
<comment type="caution">
    <text evidence="2">The sequence shown here is derived from an EMBL/GenBank/DDBJ whole genome shotgun (WGS) entry which is preliminary data.</text>
</comment>
<keyword evidence="3" id="KW-1185">Reference proteome</keyword>
<proteinExistence type="predicted"/>
<sequence>MDKEIESIRFNINQLAGITGLHRQTISGRLKHVEPAPGSNSRLKLYALPALLCELMKTGETLDVDQMTPPDRKAWFQSERERLKFQQEVDELIPADDVVREFSSMAKAVIQVLETLPDILERDCALQPAAVMRVQNIIDDLRDSIALKIIEADTPDNTEEDATEED</sequence>
<evidence type="ECO:0000313" key="3">
    <source>
        <dbReference type="Proteomes" id="UP001058167"/>
    </source>
</evidence>
<gene>
    <name evidence="2" type="ORF">Pcaca03_08470</name>
    <name evidence="1" type="ORF">SOASR016_08510</name>
</gene>
<dbReference type="RefSeq" id="WP_261865814.1">
    <property type="nucleotide sequence ID" value="NZ_BRLF01000001.1"/>
</dbReference>
<accession>A0AAI9PDF3</accession>
<reference evidence="1" key="1">
    <citation type="submission" date="2022-06" db="EMBL/GenBank/DDBJ databases">
        <title>Draft genome sequences of Pectobacterium carotovorum subsp. carotovorum str. NBRC12380.</title>
        <authorList>
            <person name="Wakabayashi Y."/>
            <person name="Kojima K."/>
        </authorList>
    </citation>
    <scope>NUCLEOTIDE SEQUENCE</scope>
    <source>
        <strain evidence="1">NBRC 12380</strain>
    </source>
</reference>
<dbReference type="Proteomes" id="UP001165145">
    <property type="component" value="Unassembled WGS sequence"/>
</dbReference>